<dbReference type="GeneID" id="89932853"/>
<dbReference type="Proteomes" id="UP001302812">
    <property type="component" value="Unassembled WGS sequence"/>
</dbReference>
<protein>
    <submittedName>
        <fullName evidence="1">Uncharacterized protein</fullName>
    </submittedName>
</protein>
<dbReference type="EMBL" id="MU853347">
    <property type="protein sequence ID" value="KAK4111063.1"/>
    <property type="molecule type" value="Genomic_DNA"/>
</dbReference>
<accession>A0AAN6QJL5</accession>
<organism evidence="1 2">
    <name type="scientific">Canariomyces notabilis</name>
    <dbReference type="NCBI Taxonomy" id="2074819"/>
    <lineage>
        <taxon>Eukaryota</taxon>
        <taxon>Fungi</taxon>
        <taxon>Dikarya</taxon>
        <taxon>Ascomycota</taxon>
        <taxon>Pezizomycotina</taxon>
        <taxon>Sordariomycetes</taxon>
        <taxon>Sordariomycetidae</taxon>
        <taxon>Sordariales</taxon>
        <taxon>Chaetomiaceae</taxon>
        <taxon>Canariomyces</taxon>
    </lineage>
</organism>
<sequence length="82" mass="9228">MPRCQLPKHALTLCTATTTWLCKAGTIHKKTGAAHCSFLYERLSPRPASPGRHVEADLHVFKLLCSDMESYCLSRPNDRRDS</sequence>
<comment type="caution">
    <text evidence="1">The sequence shown here is derived from an EMBL/GenBank/DDBJ whole genome shotgun (WGS) entry which is preliminary data.</text>
</comment>
<dbReference type="AlphaFoldDB" id="A0AAN6QJL5"/>
<dbReference type="RefSeq" id="XP_064668633.1">
    <property type="nucleotide sequence ID" value="XM_064808730.1"/>
</dbReference>
<evidence type="ECO:0000313" key="1">
    <source>
        <dbReference type="EMBL" id="KAK4111063.1"/>
    </source>
</evidence>
<proteinExistence type="predicted"/>
<keyword evidence="2" id="KW-1185">Reference proteome</keyword>
<evidence type="ECO:0000313" key="2">
    <source>
        <dbReference type="Proteomes" id="UP001302812"/>
    </source>
</evidence>
<gene>
    <name evidence="1" type="ORF">N656DRAFT_167288</name>
</gene>
<name>A0AAN6QJL5_9PEZI</name>
<reference evidence="1" key="1">
    <citation type="journal article" date="2023" name="Mol. Phylogenet. Evol.">
        <title>Genome-scale phylogeny and comparative genomics of the fungal order Sordariales.</title>
        <authorList>
            <person name="Hensen N."/>
            <person name="Bonometti L."/>
            <person name="Westerberg I."/>
            <person name="Brannstrom I.O."/>
            <person name="Guillou S."/>
            <person name="Cros-Aarteil S."/>
            <person name="Calhoun S."/>
            <person name="Haridas S."/>
            <person name="Kuo A."/>
            <person name="Mondo S."/>
            <person name="Pangilinan J."/>
            <person name="Riley R."/>
            <person name="LaButti K."/>
            <person name="Andreopoulos B."/>
            <person name="Lipzen A."/>
            <person name="Chen C."/>
            <person name="Yan M."/>
            <person name="Daum C."/>
            <person name="Ng V."/>
            <person name="Clum A."/>
            <person name="Steindorff A."/>
            <person name="Ohm R.A."/>
            <person name="Martin F."/>
            <person name="Silar P."/>
            <person name="Natvig D.O."/>
            <person name="Lalanne C."/>
            <person name="Gautier V."/>
            <person name="Ament-Velasquez S.L."/>
            <person name="Kruys A."/>
            <person name="Hutchinson M.I."/>
            <person name="Powell A.J."/>
            <person name="Barry K."/>
            <person name="Miller A.N."/>
            <person name="Grigoriev I.V."/>
            <person name="Debuchy R."/>
            <person name="Gladieux P."/>
            <person name="Hiltunen Thoren M."/>
            <person name="Johannesson H."/>
        </authorList>
    </citation>
    <scope>NUCLEOTIDE SEQUENCE</scope>
    <source>
        <strain evidence="1">CBS 508.74</strain>
    </source>
</reference>
<reference evidence="1" key="2">
    <citation type="submission" date="2023-05" db="EMBL/GenBank/DDBJ databases">
        <authorList>
            <consortium name="Lawrence Berkeley National Laboratory"/>
            <person name="Steindorff A."/>
            <person name="Hensen N."/>
            <person name="Bonometti L."/>
            <person name="Westerberg I."/>
            <person name="Brannstrom I.O."/>
            <person name="Guillou S."/>
            <person name="Cros-Aarteil S."/>
            <person name="Calhoun S."/>
            <person name="Haridas S."/>
            <person name="Kuo A."/>
            <person name="Mondo S."/>
            <person name="Pangilinan J."/>
            <person name="Riley R."/>
            <person name="Labutti K."/>
            <person name="Andreopoulos B."/>
            <person name="Lipzen A."/>
            <person name="Chen C."/>
            <person name="Yanf M."/>
            <person name="Daum C."/>
            <person name="Ng V."/>
            <person name="Clum A."/>
            <person name="Ohm R."/>
            <person name="Martin F."/>
            <person name="Silar P."/>
            <person name="Natvig D."/>
            <person name="Lalanne C."/>
            <person name="Gautier V."/>
            <person name="Ament-Velasquez S.L."/>
            <person name="Kruys A."/>
            <person name="Hutchinson M.I."/>
            <person name="Powell A.J."/>
            <person name="Barry K."/>
            <person name="Miller A.N."/>
            <person name="Grigoriev I.V."/>
            <person name="Debuchy R."/>
            <person name="Gladieux P."/>
            <person name="Thoren M.H."/>
            <person name="Johannesson H."/>
        </authorList>
    </citation>
    <scope>NUCLEOTIDE SEQUENCE</scope>
    <source>
        <strain evidence="1">CBS 508.74</strain>
    </source>
</reference>